<dbReference type="Gene3D" id="3.40.50.1820">
    <property type="entry name" value="alpha/beta hydrolase"/>
    <property type="match status" value="1"/>
</dbReference>
<reference evidence="2 3" key="1">
    <citation type="journal article" date="2024" name="Nat. Commun.">
        <title>Phylogenomics reveals the evolutionary origins of lichenization in chlorophyte algae.</title>
        <authorList>
            <person name="Puginier C."/>
            <person name="Libourel C."/>
            <person name="Otte J."/>
            <person name="Skaloud P."/>
            <person name="Haon M."/>
            <person name="Grisel S."/>
            <person name="Petersen M."/>
            <person name="Berrin J.G."/>
            <person name="Delaux P.M."/>
            <person name="Dal Grande F."/>
            <person name="Keller J."/>
        </authorList>
    </citation>
    <scope>NUCLEOTIDE SEQUENCE [LARGE SCALE GENOMIC DNA]</scope>
    <source>
        <strain evidence="2 3">SAG 2523</strain>
    </source>
</reference>
<keyword evidence="3" id="KW-1185">Reference proteome</keyword>
<dbReference type="PANTHER" id="PTHR47280">
    <property type="entry name" value="PHEOPHYTINASE, CHLOROPLASTIC"/>
    <property type="match status" value="1"/>
</dbReference>
<proteinExistence type="predicted"/>
<gene>
    <name evidence="2" type="ORF">WJX84_005938</name>
</gene>
<dbReference type="SUPFAM" id="SSF53474">
    <property type="entry name" value="alpha/beta-Hydrolases"/>
    <property type="match status" value="1"/>
</dbReference>
<feature type="domain" description="AB hydrolase-1" evidence="1">
    <location>
        <begin position="74"/>
        <end position="336"/>
    </location>
</feature>
<organism evidence="2 3">
    <name type="scientific">Apatococcus fuscideae</name>
    <dbReference type="NCBI Taxonomy" id="2026836"/>
    <lineage>
        <taxon>Eukaryota</taxon>
        <taxon>Viridiplantae</taxon>
        <taxon>Chlorophyta</taxon>
        <taxon>core chlorophytes</taxon>
        <taxon>Trebouxiophyceae</taxon>
        <taxon>Chlorellales</taxon>
        <taxon>Chlorellaceae</taxon>
        <taxon>Apatococcus</taxon>
    </lineage>
</organism>
<dbReference type="InterPro" id="IPR000073">
    <property type="entry name" value="AB_hydrolase_1"/>
</dbReference>
<dbReference type="InterPro" id="IPR029058">
    <property type="entry name" value="AB_hydrolase_fold"/>
</dbReference>
<sequence length="394" mass="43931">MVRAFKALEGQDQLTCTEAEHEQFNLPAAGTPSTVHSLVEECLQCMVEDQSQFWDWRFGSRIHYRTAGTTGPAIVLVHGFGVASFQFQDLMDELSKTHRVWALDLLGMGLSWPQANSDESGTLAYSIDMWTEQLVSFMEEVVAEPAFVAGNSLGGLLAASLGAARPDLCRGICFLNATPFWAFMPQRESIPRALTALLPWDGTLPPPPPIRFLIQNVWWRALRQKRLLQSLLKLVYRNRQLVDEKLVESILAPTQHPGALDAFVSLLFAPKPRLDFNSCARALTCPITMVYGREDPWVVPLWGQRLKRLLPQADYFEVSPAGHCPHAEAPAAVSEAMQMWISAAESSSPLPLAIGDTRQLGSCGLQLMSGHPRNVFERLDALAWSLRNKLLRRK</sequence>
<dbReference type="Pfam" id="PF12697">
    <property type="entry name" value="Abhydrolase_6"/>
    <property type="match status" value="1"/>
</dbReference>
<evidence type="ECO:0000313" key="3">
    <source>
        <dbReference type="Proteomes" id="UP001485043"/>
    </source>
</evidence>
<dbReference type="GO" id="GO:0080124">
    <property type="term" value="F:pheophytinase activity"/>
    <property type="evidence" value="ECO:0007669"/>
    <property type="project" value="InterPro"/>
</dbReference>
<dbReference type="EMBL" id="JALJOV010001864">
    <property type="protein sequence ID" value="KAK9839381.1"/>
    <property type="molecule type" value="Genomic_DNA"/>
</dbReference>
<dbReference type="PANTHER" id="PTHR47280:SF1">
    <property type="entry name" value="PHEOPHYTINASE, CHLOROPLASTIC"/>
    <property type="match status" value="1"/>
</dbReference>
<protein>
    <recommendedName>
        <fullName evidence="1">AB hydrolase-1 domain-containing protein</fullName>
    </recommendedName>
</protein>
<dbReference type="InterPro" id="IPR044211">
    <property type="entry name" value="PPH_chloroplastic"/>
</dbReference>
<name>A0AAW1S1W3_9CHLO</name>
<dbReference type="GO" id="GO:0015996">
    <property type="term" value="P:chlorophyll catabolic process"/>
    <property type="evidence" value="ECO:0007669"/>
    <property type="project" value="InterPro"/>
</dbReference>
<comment type="caution">
    <text evidence="2">The sequence shown here is derived from an EMBL/GenBank/DDBJ whole genome shotgun (WGS) entry which is preliminary data.</text>
</comment>
<dbReference type="Proteomes" id="UP001485043">
    <property type="component" value="Unassembled WGS sequence"/>
</dbReference>
<evidence type="ECO:0000259" key="1">
    <source>
        <dbReference type="Pfam" id="PF12697"/>
    </source>
</evidence>
<dbReference type="GO" id="GO:0009507">
    <property type="term" value="C:chloroplast"/>
    <property type="evidence" value="ECO:0007669"/>
    <property type="project" value="TreeGrafter"/>
</dbReference>
<dbReference type="AlphaFoldDB" id="A0AAW1S1W3"/>
<evidence type="ECO:0000313" key="2">
    <source>
        <dbReference type="EMBL" id="KAK9839381.1"/>
    </source>
</evidence>
<accession>A0AAW1S1W3</accession>